<name>A0A4Q7NWZ7_9ACTN</name>
<evidence type="ECO:0000259" key="1">
    <source>
        <dbReference type="PROSITE" id="PS50995"/>
    </source>
</evidence>
<dbReference type="GO" id="GO:0003677">
    <property type="term" value="F:DNA binding"/>
    <property type="evidence" value="ECO:0007669"/>
    <property type="project" value="UniProtKB-KW"/>
</dbReference>
<dbReference type="PROSITE" id="PS50995">
    <property type="entry name" value="HTH_MARR_2"/>
    <property type="match status" value="1"/>
</dbReference>
<dbReference type="InterPro" id="IPR036390">
    <property type="entry name" value="WH_DNA-bd_sf"/>
</dbReference>
<sequence length="158" mass="17324">MPPQPEEPELLAEEIHRAGESLAVLWLRQYDTSDQRVSPSQMRALLVVQRQGRVTMTELAEELDAMVSSASRLTDRLVSAGYVVRAADAARPRVVLLELTPDGRRLLDEHAARRRRTLVAALAQMTPAERRALRQGLGALDAALGAPRPEGSRAAQEG</sequence>
<organism evidence="2 3">
    <name type="scientific">Motilibacter rhizosphaerae</name>
    <dbReference type="NCBI Taxonomy" id="598652"/>
    <lineage>
        <taxon>Bacteria</taxon>
        <taxon>Bacillati</taxon>
        <taxon>Actinomycetota</taxon>
        <taxon>Actinomycetes</taxon>
        <taxon>Motilibacterales</taxon>
        <taxon>Motilibacteraceae</taxon>
        <taxon>Motilibacter</taxon>
    </lineage>
</organism>
<dbReference type="SUPFAM" id="SSF46785">
    <property type="entry name" value="Winged helix' DNA-binding domain"/>
    <property type="match status" value="1"/>
</dbReference>
<evidence type="ECO:0000313" key="3">
    <source>
        <dbReference type="Proteomes" id="UP000293638"/>
    </source>
</evidence>
<keyword evidence="2" id="KW-0238">DNA-binding</keyword>
<dbReference type="InterPro" id="IPR039422">
    <property type="entry name" value="MarR/SlyA-like"/>
</dbReference>
<gene>
    <name evidence="2" type="ORF">EV189_0981</name>
</gene>
<dbReference type="RefSeq" id="WP_165400135.1">
    <property type="nucleotide sequence ID" value="NZ_SGXD01000001.1"/>
</dbReference>
<accession>A0A4Q7NWZ7</accession>
<dbReference type="SMART" id="SM00347">
    <property type="entry name" value="HTH_MARR"/>
    <property type="match status" value="1"/>
</dbReference>
<dbReference type="GO" id="GO:0003700">
    <property type="term" value="F:DNA-binding transcription factor activity"/>
    <property type="evidence" value="ECO:0007669"/>
    <property type="project" value="InterPro"/>
</dbReference>
<dbReference type="GO" id="GO:0006950">
    <property type="term" value="P:response to stress"/>
    <property type="evidence" value="ECO:0007669"/>
    <property type="project" value="TreeGrafter"/>
</dbReference>
<reference evidence="2 3" key="1">
    <citation type="submission" date="2019-02" db="EMBL/GenBank/DDBJ databases">
        <title>Genomic Encyclopedia of Type Strains, Phase IV (KMG-IV): sequencing the most valuable type-strain genomes for metagenomic binning, comparative biology and taxonomic classification.</title>
        <authorList>
            <person name="Goeker M."/>
        </authorList>
    </citation>
    <scope>NUCLEOTIDE SEQUENCE [LARGE SCALE GENOMIC DNA]</scope>
    <source>
        <strain evidence="2 3">DSM 45622</strain>
    </source>
</reference>
<proteinExistence type="predicted"/>
<comment type="caution">
    <text evidence="2">The sequence shown here is derived from an EMBL/GenBank/DDBJ whole genome shotgun (WGS) entry which is preliminary data.</text>
</comment>
<dbReference type="Pfam" id="PF12802">
    <property type="entry name" value="MarR_2"/>
    <property type="match status" value="1"/>
</dbReference>
<evidence type="ECO:0000313" key="2">
    <source>
        <dbReference type="EMBL" id="RZS91734.1"/>
    </source>
</evidence>
<protein>
    <submittedName>
        <fullName evidence="2">DNA-binding MarR family transcriptional regulator</fullName>
    </submittedName>
</protein>
<feature type="domain" description="HTH marR-type" evidence="1">
    <location>
        <begin position="8"/>
        <end position="142"/>
    </location>
</feature>
<dbReference type="EMBL" id="SGXD01000001">
    <property type="protein sequence ID" value="RZS91734.1"/>
    <property type="molecule type" value="Genomic_DNA"/>
</dbReference>
<dbReference type="InterPro" id="IPR000835">
    <property type="entry name" value="HTH_MarR-typ"/>
</dbReference>
<keyword evidence="3" id="KW-1185">Reference proteome</keyword>
<dbReference type="PANTHER" id="PTHR33164">
    <property type="entry name" value="TRANSCRIPTIONAL REGULATOR, MARR FAMILY"/>
    <property type="match status" value="1"/>
</dbReference>
<dbReference type="Gene3D" id="1.10.10.10">
    <property type="entry name" value="Winged helix-like DNA-binding domain superfamily/Winged helix DNA-binding domain"/>
    <property type="match status" value="1"/>
</dbReference>
<dbReference type="Proteomes" id="UP000293638">
    <property type="component" value="Unassembled WGS sequence"/>
</dbReference>
<dbReference type="AlphaFoldDB" id="A0A4Q7NWZ7"/>
<dbReference type="PANTHER" id="PTHR33164:SF94">
    <property type="entry name" value="TRANSCRIPTIONAL REGULATORY PROTEIN-RELATED"/>
    <property type="match status" value="1"/>
</dbReference>
<dbReference type="InterPro" id="IPR036388">
    <property type="entry name" value="WH-like_DNA-bd_sf"/>
</dbReference>